<evidence type="ECO:0000256" key="3">
    <source>
        <dbReference type="SAM" id="MobiDB-lite"/>
    </source>
</evidence>
<protein>
    <recommendedName>
        <fullName evidence="4">Integrase catalytic domain-containing protein</fullName>
    </recommendedName>
</protein>
<accession>A0A5N6L9J3</accession>
<reference evidence="5 6" key="1">
    <citation type="submission" date="2019-05" db="EMBL/GenBank/DDBJ databases">
        <title>Mikania micrantha, genome provides insights into the molecular mechanism of rapid growth.</title>
        <authorList>
            <person name="Liu B."/>
        </authorList>
    </citation>
    <scope>NUCLEOTIDE SEQUENCE [LARGE SCALE GENOMIC DNA]</scope>
    <source>
        <strain evidence="5">NLD-2019</strain>
        <tissue evidence="5">Leaf</tissue>
    </source>
</reference>
<dbReference type="InterPro" id="IPR013103">
    <property type="entry name" value="RVT_2"/>
</dbReference>
<dbReference type="OrthoDB" id="413361at2759"/>
<dbReference type="PANTHER" id="PTHR42648:SF32">
    <property type="entry name" value="RIBONUCLEASE H-LIKE DOMAIN, GAG-PRE-INTEGRASE DOMAIN PROTEIN-RELATED"/>
    <property type="match status" value="1"/>
</dbReference>
<dbReference type="AlphaFoldDB" id="A0A5N6L9J3"/>
<dbReference type="InterPro" id="IPR057670">
    <property type="entry name" value="SH3_retrovirus"/>
</dbReference>
<feature type="domain" description="Integrase catalytic" evidence="4">
    <location>
        <begin position="1"/>
        <end position="157"/>
    </location>
</feature>
<dbReference type="Gene3D" id="3.30.420.10">
    <property type="entry name" value="Ribonuclease H-like superfamily/Ribonuclease H"/>
    <property type="match status" value="1"/>
</dbReference>
<dbReference type="InterPro" id="IPR012337">
    <property type="entry name" value="RNaseH-like_sf"/>
</dbReference>
<sequence>MDLFGPFNVMSIGKKSYCLVVTDDYSRFTWVFFLAKKDETPEILKKFITLIENQKNLKVKVIRTDNGTEFRNQTLIDFCDEKGIARQYSAARTPQQNGVAERRNRTLIEAARKMLSESKLPIFFWAEAVNTACCVQNRSLLNKRHQKTPYEILFNQKPKVGHFKSFGCPCTLLHTEPNHKFDDKADECYFVGYSSEKAAYRVYNKKTRMIVESYYIDWEEMNSTDAGSGPNWLFEYDSTFRPFNNTSENPETSKQPSDFYKGDDVDYRVDYVPCDPNLLTVDPPGMYNRDAPAQPTPVQEVLLSEPDTSQSVQPLPETDQISSSSHQTFDNPLFSDRIPEEHCVDQGTESSENAHIDNISSSSVDQVNNLSNLLDNLAVEEVPTLSVNKNHPVENIIGPLSEGVLTRSKSITAQKLLPEETTTRSQSGPINSCLYSCFISQVEPKNVKMALKESSWVEAMQEELMQFQKLKVWNLVPLPKGKLPIGTRWVFRNKRDDSGVIIRNKARLVVQGFYQQEGIDYEEVFALVARLEAIRIFLAYASYMNFTVYQMDVKTAFLYRKVKEEIYVCQPPGFEDSQYPEHVYKLDKALYGLHQAPRAWYATLTDHLLANGYTRRAIDQTLFVRKDKDDLILVQIYVEDIIFGSTSSALCKEFEGVMKKKFEMSAMGEMTFFLGLQVKQDSKGVLIHQGKYVTHILTKFKMMESKPASTPMVARPVLTSDIDGEDANPKASHLIAVKRIFRYLVGKPRLGLWYPKNSEFHLFAYSDSDFGGCNLDRKSTTGGCQYLGDRLVSWQCKKQTTVSTSTAEAEYVAASSCCSQVIWMQQQLLDYGLNFLDSPIYCDNEAALQIVKNPVQHSKTKHIDIRIHFIRDCFERKLIHLEKVHTDDNLADLFTKPFDTARFHHLLASLKLISFN</sequence>
<keyword evidence="2" id="KW-0378">Hydrolase</keyword>
<keyword evidence="6" id="KW-1185">Reference proteome</keyword>
<dbReference type="Pfam" id="PF00665">
    <property type="entry name" value="rve"/>
    <property type="match status" value="1"/>
</dbReference>
<feature type="region of interest" description="Disordered" evidence="3">
    <location>
        <begin position="306"/>
        <end position="327"/>
    </location>
</feature>
<dbReference type="PROSITE" id="PS50994">
    <property type="entry name" value="INTEGRASE"/>
    <property type="match status" value="1"/>
</dbReference>
<evidence type="ECO:0000256" key="1">
    <source>
        <dbReference type="ARBA" id="ARBA00022723"/>
    </source>
</evidence>
<feature type="compositionally biased region" description="Polar residues" evidence="3">
    <location>
        <begin position="243"/>
        <end position="256"/>
    </location>
</feature>
<dbReference type="CDD" id="cd09272">
    <property type="entry name" value="RNase_HI_RT_Ty1"/>
    <property type="match status" value="1"/>
</dbReference>
<dbReference type="GO" id="GO:0046872">
    <property type="term" value="F:metal ion binding"/>
    <property type="evidence" value="ECO:0007669"/>
    <property type="project" value="UniProtKB-KW"/>
</dbReference>
<evidence type="ECO:0000256" key="2">
    <source>
        <dbReference type="ARBA" id="ARBA00022801"/>
    </source>
</evidence>
<dbReference type="GO" id="GO:0003676">
    <property type="term" value="F:nucleic acid binding"/>
    <property type="evidence" value="ECO:0007669"/>
    <property type="project" value="InterPro"/>
</dbReference>
<dbReference type="SUPFAM" id="SSF53098">
    <property type="entry name" value="Ribonuclease H-like"/>
    <property type="match status" value="1"/>
</dbReference>
<dbReference type="InterPro" id="IPR001584">
    <property type="entry name" value="Integrase_cat-core"/>
</dbReference>
<evidence type="ECO:0000259" key="4">
    <source>
        <dbReference type="PROSITE" id="PS50994"/>
    </source>
</evidence>
<dbReference type="EMBL" id="SZYD01002269">
    <property type="protein sequence ID" value="KAC9748331.1"/>
    <property type="molecule type" value="Genomic_DNA"/>
</dbReference>
<keyword evidence="1" id="KW-0479">Metal-binding</keyword>
<dbReference type="Proteomes" id="UP000326396">
    <property type="component" value="Unassembled WGS sequence"/>
</dbReference>
<feature type="region of interest" description="Disordered" evidence="3">
    <location>
        <begin position="243"/>
        <end position="262"/>
    </location>
</feature>
<dbReference type="SUPFAM" id="SSF56672">
    <property type="entry name" value="DNA/RNA polymerases"/>
    <property type="match status" value="1"/>
</dbReference>
<evidence type="ECO:0000313" key="6">
    <source>
        <dbReference type="Proteomes" id="UP000326396"/>
    </source>
</evidence>
<dbReference type="InterPro" id="IPR039537">
    <property type="entry name" value="Retrotran_Ty1/copia-like"/>
</dbReference>
<dbReference type="GO" id="GO:0016787">
    <property type="term" value="F:hydrolase activity"/>
    <property type="evidence" value="ECO:0007669"/>
    <property type="project" value="UniProtKB-KW"/>
</dbReference>
<proteinExistence type="predicted"/>
<organism evidence="5 6">
    <name type="scientific">Mikania micrantha</name>
    <name type="common">bitter vine</name>
    <dbReference type="NCBI Taxonomy" id="192012"/>
    <lineage>
        <taxon>Eukaryota</taxon>
        <taxon>Viridiplantae</taxon>
        <taxon>Streptophyta</taxon>
        <taxon>Embryophyta</taxon>
        <taxon>Tracheophyta</taxon>
        <taxon>Spermatophyta</taxon>
        <taxon>Magnoliopsida</taxon>
        <taxon>eudicotyledons</taxon>
        <taxon>Gunneridae</taxon>
        <taxon>Pentapetalae</taxon>
        <taxon>asterids</taxon>
        <taxon>campanulids</taxon>
        <taxon>Asterales</taxon>
        <taxon>Asteraceae</taxon>
        <taxon>Asteroideae</taxon>
        <taxon>Heliantheae alliance</taxon>
        <taxon>Eupatorieae</taxon>
        <taxon>Mikania</taxon>
    </lineage>
</organism>
<dbReference type="InterPro" id="IPR043502">
    <property type="entry name" value="DNA/RNA_pol_sf"/>
</dbReference>
<dbReference type="Pfam" id="PF07727">
    <property type="entry name" value="RVT_2"/>
    <property type="match status" value="1"/>
</dbReference>
<dbReference type="InterPro" id="IPR036397">
    <property type="entry name" value="RNaseH_sf"/>
</dbReference>
<comment type="caution">
    <text evidence="5">The sequence shown here is derived from an EMBL/GenBank/DDBJ whole genome shotgun (WGS) entry which is preliminary data.</text>
</comment>
<evidence type="ECO:0000313" key="5">
    <source>
        <dbReference type="EMBL" id="KAC9748331.1"/>
    </source>
</evidence>
<gene>
    <name evidence="5" type="ORF">E3N88_45305</name>
</gene>
<dbReference type="PANTHER" id="PTHR42648">
    <property type="entry name" value="TRANSPOSASE, PUTATIVE-RELATED"/>
    <property type="match status" value="1"/>
</dbReference>
<dbReference type="Pfam" id="PF25597">
    <property type="entry name" value="SH3_retrovirus"/>
    <property type="match status" value="1"/>
</dbReference>
<dbReference type="GO" id="GO:0015074">
    <property type="term" value="P:DNA integration"/>
    <property type="evidence" value="ECO:0007669"/>
    <property type="project" value="InterPro"/>
</dbReference>
<name>A0A5N6L9J3_9ASTR</name>